<feature type="compositionally biased region" description="Acidic residues" evidence="1">
    <location>
        <begin position="223"/>
        <end position="236"/>
    </location>
</feature>
<name>A0A8T4GF83_9EURY</name>
<comment type="caution">
    <text evidence="2">The sequence shown here is derived from an EMBL/GenBank/DDBJ whole genome shotgun (WGS) entry which is preliminary data.</text>
</comment>
<evidence type="ECO:0000256" key="1">
    <source>
        <dbReference type="SAM" id="MobiDB-lite"/>
    </source>
</evidence>
<feature type="compositionally biased region" description="Acidic residues" evidence="1">
    <location>
        <begin position="119"/>
        <end position="134"/>
    </location>
</feature>
<proteinExistence type="predicted"/>
<feature type="compositionally biased region" description="Acidic residues" evidence="1">
    <location>
        <begin position="88"/>
        <end position="97"/>
    </location>
</feature>
<dbReference type="Proteomes" id="UP000823588">
    <property type="component" value="Unassembled WGS sequence"/>
</dbReference>
<dbReference type="OrthoDB" id="236558at2157"/>
<reference evidence="2" key="1">
    <citation type="submission" date="2021-03" db="EMBL/GenBank/DDBJ databases">
        <title>Genomic Encyclopedia of Type Strains, Phase IV (KMG-IV): sequencing the most valuable type-strain genomes for metagenomic binning, comparative biology and taxonomic classification.</title>
        <authorList>
            <person name="Goeker M."/>
        </authorList>
    </citation>
    <scope>NUCLEOTIDE SEQUENCE</scope>
    <source>
        <strain evidence="2">DSM 23564</strain>
    </source>
</reference>
<accession>A0A8T4GF83</accession>
<sequence length="494" mass="52521">MSRVAARTTNIGASPAAMFGGVRGDGLIPGTARETIKFSPTVRVEERFISGDVELEAWMTNTTMAVEAENYRSVRSNPNRGEAGAVDDGFDDEDDDVISPANDYNSVRSNKRRSAFAPADDEDDEDDGDDEDEAHSDSIRRLQRLTGASEDEIRELYEYLEGEPVLGERCVITLPDARAPRGGPSIESLITPKRVIDFVTGRADGDGNVYSWGSNHKTAAAVADEDDEDADDEDGSCEQHSSGGGLSAEQSVYCWGGNTSQTNISGPTHTYGSLDVLTSDSGVVVINVTNRPPAASDTKSMVGVSSDGRPTDVDSLDEWGRESGPASSTSVIVCQVLVQPVGCPCPFPALLHVQRHTNNNQYVYSCGWVIDESCLYENSVTALAGGGGGNVRIQDITLSRSGEVSGDEILRLLPDDVSPVGAQLFFGHLEDAVITGSLLDDELVEEVAGAVSSDGDVYCSCHPLDGHCLHLVDDGNTSDTVKFKAGAELSKSVN</sequence>
<dbReference type="RefSeq" id="WP_209484480.1">
    <property type="nucleotide sequence ID" value="NZ_JAGGKQ010000007.1"/>
</dbReference>
<dbReference type="AlphaFoldDB" id="A0A8T4GF83"/>
<feature type="region of interest" description="Disordered" evidence="1">
    <location>
        <begin position="222"/>
        <end position="246"/>
    </location>
</feature>
<keyword evidence="3" id="KW-1185">Reference proteome</keyword>
<organism evidence="2 3">
    <name type="scientific">Halorubrum alkaliphilum</name>
    <dbReference type="NCBI Taxonomy" id="261290"/>
    <lineage>
        <taxon>Archaea</taxon>
        <taxon>Methanobacteriati</taxon>
        <taxon>Methanobacteriota</taxon>
        <taxon>Stenosarchaea group</taxon>
        <taxon>Halobacteria</taxon>
        <taxon>Halobacteriales</taxon>
        <taxon>Haloferacaceae</taxon>
        <taxon>Halorubrum</taxon>
    </lineage>
</organism>
<evidence type="ECO:0000313" key="3">
    <source>
        <dbReference type="Proteomes" id="UP000823588"/>
    </source>
</evidence>
<gene>
    <name evidence="2" type="ORF">J2751_001407</name>
</gene>
<dbReference type="EMBL" id="JAGGKQ010000007">
    <property type="protein sequence ID" value="MBP1922399.1"/>
    <property type="molecule type" value="Genomic_DNA"/>
</dbReference>
<evidence type="ECO:0000313" key="2">
    <source>
        <dbReference type="EMBL" id="MBP1922399.1"/>
    </source>
</evidence>
<feature type="region of interest" description="Disordered" evidence="1">
    <location>
        <begin position="73"/>
        <end position="138"/>
    </location>
</feature>
<feature type="region of interest" description="Disordered" evidence="1">
    <location>
        <begin position="295"/>
        <end position="322"/>
    </location>
</feature>
<protein>
    <submittedName>
        <fullName evidence="2">Uncharacterized protein</fullName>
    </submittedName>
</protein>